<sequence length="254" mass="28169">MLSVSAVFGSTLVETFDYVDFNEFQSAGNWAEITTNVASHQSEITQQGDLKLHHIQPASPAGGYSVGYTRPLSNPSHDFRLYVELVHSSALSSTADIFIQLYGGGTMVFYLGCADWKTDLNRANFFLYDHDYSLFRSDAAFGYFTGNPKEITIDFERMDDALTVTVYRGIGSGKTVMLDLNLLSYIDASESMNIDIDEIRILFGGTAASADLTADFGQFNYLQMEYEGTSLIPEPFSIILLLLALIRLGGRYIL</sequence>
<comment type="caution">
    <text evidence="1">The sequence shown here is derived from an EMBL/GenBank/DDBJ whole genome shotgun (WGS) entry which is preliminary data.</text>
</comment>
<name>A0A3A4R1W6_9BACT</name>
<reference evidence="1 2" key="1">
    <citation type="journal article" date="2017" name="ISME J.">
        <title>Energy and carbon metabolisms in a deep terrestrial subsurface fluid microbial community.</title>
        <authorList>
            <person name="Momper L."/>
            <person name="Jungbluth S.P."/>
            <person name="Lee M.D."/>
            <person name="Amend J.P."/>
        </authorList>
    </citation>
    <scope>NUCLEOTIDE SEQUENCE [LARGE SCALE GENOMIC DNA]</scope>
    <source>
        <strain evidence="1">SURF_26</strain>
    </source>
</reference>
<evidence type="ECO:0000313" key="2">
    <source>
        <dbReference type="Proteomes" id="UP000266426"/>
    </source>
</evidence>
<dbReference type="EMBL" id="QZJZ01000035">
    <property type="protein sequence ID" value="RJP60094.1"/>
    <property type="molecule type" value="Genomic_DNA"/>
</dbReference>
<proteinExistence type="predicted"/>
<organism evidence="1 2">
    <name type="scientific">Candidatus Auribacter fodinae</name>
    <dbReference type="NCBI Taxonomy" id="2093366"/>
    <lineage>
        <taxon>Bacteria</taxon>
        <taxon>Pseudomonadati</taxon>
        <taxon>Candidatus Auribacterota</taxon>
        <taxon>Candidatus Auribacteria</taxon>
        <taxon>Candidatus Auribacterales</taxon>
        <taxon>Candidatus Auribacteraceae</taxon>
        <taxon>Candidatus Auribacter</taxon>
    </lineage>
</organism>
<dbReference type="Proteomes" id="UP000266426">
    <property type="component" value="Unassembled WGS sequence"/>
</dbReference>
<accession>A0A3A4R1W6</accession>
<gene>
    <name evidence="1" type="ORF">C4541_04820</name>
</gene>
<dbReference type="AlphaFoldDB" id="A0A3A4R1W6"/>
<evidence type="ECO:0000313" key="1">
    <source>
        <dbReference type="EMBL" id="RJP60094.1"/>
    </source>
</evidence>
<protein>
    <submittedName>
        <fullName evidence="1">Uncharacterized protein</fullName>
    </submittedName>
</protein>